<reference evidence="12 13" key="1">
    <citation type="submission" date="2019-03" db="EMBL/GenBank/DDBJ databases">
        <title>Genomic Encyclopedia of Type Strains, Phase IV (KMG-IV): sequencing the most valuable type-strain genomes for metagenomic binning, comparative biology and taxonomic classification.</title>
        <authorList>
            <person name="Goeker M."/>
        </authorList>
    </citation>
    <scope>NUCLEOTIDE SEQUENCE [LARGE SCALE GENOMIC DNA]</scope>
    <source>
        <strain evidence="12 13">DSM 18401</strain>
    </source>
</reference>
<keyword evidence="4" id="KW-1003">Cell membrane</keyword>
<dbReference type="RefSeq" id="WP_133036192.1">
    <property type="nucleotide sequence ID" value="NZ_BAABEI010000009.1"/>
</dbReference>
<evidence type="ECO:0000256" key="6">
    <source>
        <dbReference type="ARBA" id="ARBA00022737"/>
    </source>
</evidence>
<dbReference type="PANTHER" id="PTHR43790">
    <property type="entry name" value="CARBOHYDRATE TRANSPORT ATP-BINDING PROTEIN MG119-RELATED"/>
    <property type="match status" value="1"/>
</dbReference>
<dbReference type="SUPFAM" id="SSF52540">
    <property type="entry name" value="P-loop containing nucleoside triphosphate hydrolases"/>
    <property type="match status" value="2"/>
</dbReference>
<evidence type="ECO:0000256" key="3">
    <source>
        <dbReference type="ARBA" id="ARBA00022448"/>
    </source>
</evidence>
<keyword evidence="7" id="KW-0547">Nucleotide-binding</keyword>
<dbReference type="Pfam" id="PF00005">
    <property type="entry name" value="ABC_tran"/>
    <property type="match status" value="2"/>
</dbReference>
<dbReference type="InterPro" id="IPR003439">
    <property type="entry name" value="ABC_transporter-like_ATP-bd"/>
</dbReference>
<dbReference type="PROSITE" id="PS00211">
    <property type="entry name" value="ABC_TRANSPORTER_1"/>
    <property type="match status" value="1"/>
</dbReference>
<evidence type="ECO:0000256" key="7">
    <source>
        <dbReference type="ARBA" id="ARBA00022741"/>
    </source>
</evidence>
<feature type="domain" description="ABC transporter" evidence="11">
    <location>
        <begin position="242"/>
        <end position="496"/>
    </location>
</feature>
<comment type="similarity">
    <text evidence="2">Belongs to the ABC transporter superfamily.</text>
</comment>
<dbReference type="CDD" id="cd03216">
    <property type="entry name" value="ABC_Carb_Monos_I"/>
    <property type="match status" value="1"/>
</dbReference>
<evidence type="ECO:0000256" key="2">
    <source>
        <dbReference type="ARBA" id="ARBA00005417"/>
    </source>
</evidence>
<keyword evidence="8 12" id="KW-0067">ATP-binding</keyword>
<dbReference type="InterPro" id="IPR017871">
    <property type="entry name" value="ABC_transporter-like_CS"/>
</dbReference>
<evidence type="ECO:0000256" key="1">
    <source>
        <dbReference type="ARBA" id="ARBA00004202"/>
    </source>
</evidence>
<dbReference type="InterPro" id="IPR003593">
    <property type="entry name" value="AAA+_ATPase"/>
</dbReference>
<evidence type="ECO:0000256" key="5">
    <source>
        <dbReference type="ARBA" id="ARBA00022597"/>
    </source>
</evidence>
<evidence type="ECO:0000256" key="10">
    <source>
        <dbReference type="ARBA" id="ARBA00023136"/>
    </source>
</evidence>
<keyword evidence="6" id="KW-0677">Repeat</keyword>
<keyword evidence="5" id="KW-0762">Sugar transport</keyword>
<evidence type="ECO:0000313" key="13">
    <source>
        <dbReference type="Proteomes" id="UP000295351"/>
    </source>
</evidence>
<sequence length="498" mass="52971">METQKLLEFRAVSKEFGGTKALTNVSLDLRSGEILALLGENGAGKSTLIKTLAGIYRPDGGDILFRGEPYHHRPPRPNERQSVAFIHQDLGLIEWMTVAENVGLAQGFSLRRKLIDWNATARRTAEALKLVGCDFDPSTRVQSLTRTEKSLVAIARALAVEADVLVLDEPTASLPADEVERLFDAIRPLRERGVAMIYVSHRLDEIFRIADRVAVLRDGHLVGETAVADTNPDELIRMIVGRKADQLFAKAHSTPGPVLVSVGDLACRGAGPVSLELRQGELLGLVGLRGAGQELIGRALFGAEPATGTVTIRGAAPDLSSPETAIASGIGLIARDRTEESVAMSLTLRENTFFNPGASGRGLATFLSPAREADMAAAIGEKVGLRPNDQALAIEALSGGNQQKVVVGRWLATGRRLLIAEDPTAGVDVGAKADIYRLIAAAVEEGLAVLVISTDFEEIAHICHRALVFSRGRIVRELSGADLTTSAVIAAASASEAA</sequence>
<evidence type="ECO:0000259" key="11">
    <source>
        <dbReference type="PROSITE" id="PS50893"/>
    </source>
</evidence>
<dbReference type="InterPro" id="IPR050107">
    <property type="entry name" value="ABC_carbohydrate_import_ATPase"/>
</dbReference>
<dbReference type="PANTHER" id="PTHR43790:SF9">
    <property type="entry name" value="GALACTOFURANOSE TRANSPORTER ATP-BINDING PROTEIN YTFR"/>
    <property type="match status" value="1"/>
</dbReference>
<gene>
    <name evidence="12" type="ORF">EV665_12283</name>
</gene>
<name>A0A4R2CBE1_SHIGR</name>
<dbReference type="CDD" id="cd03215">
    <property type="entry name" value="ABC_Carb_Monos_II"/>
    <property type="match status" value="1"/>
</dbReference>
<comment type="caution">
    <text evidence="12">The sequence shown here is derived from an EMBL/GenBank/DDBJ whole genome shotgun (WGS) entry which is preliminary data.</text>
</comment>
<evidence type="ECO:0000256" key="4">
    <source>
        <dbReference type="ARBA" id="ARBA00022475"/>
    </source>
</evidence>
<feature type="domain" description="ABC transporter" evidence="11">
    <location>
        <begin position="7"/>
        <end position="243"/>
    </location>
</feature>
<dbReference type="FunFam" id="3.40.50.300:FF:000127">
    <property type="entry name" value="Ribose import ATP-binding protein RbsA"/>
    <property type="match status" value="1"/>
</dbReference>
<accession>A0A4R2CBE1</accession>
<dbReference type="GO" id="GO:0016887">
    <property type="term" value="F:ATP hydrolysis activity"/>
    <property type="evidence" value="ECO:0007669"/>
    <property type="project" value="InterPro"/>
</dbReference>
<dbReference type="GO" id="GO:0005886">
    <property type="term" value="C:plasma membrane"/>
    <property type="evidence" value="ECO:0007669"/>
    <property type="project" value="UniProtKB-SubCell"/>
</dbReference>
<dbReference type="Proteomes" id="UP000295351">
    <property type="component" value="Unassembled WGS sequence"/>
</dbReference>
<dbReference type="PROSITE" id="PS50893">
    <property type="entry name" value="ABC_TRANSPORTER_2"/>
    <property type="match status" value="2"/>
</dbReference>
<dbReference type="Gene3D" id="3.40.50.300">
    <property type="entry name" value="P-loop containing nucleotide triphosphate hydrolases"/>
    <property type="match status" value="2"/>
</dbReference>
<keyword evidence="10" id="KW-0472">Membrane</keyword>
<dbReference type="EMBL" id="SLVX01000022">
    <property type="protein sequence ID" value="TCN37453.1"/>
    <property type="molecule type" value="Genomic_DNA"/>
</dbReference>
<evidence type="ECO:0000256" key="8">
    <source>
        <dbReference type="ARBA" id="ARBA00022840"/>
    </source>
</evidence>
<dbReference type="InterPro" id="IPR027417">
    <property type="entry name" value="P-loop_NTPase"/>
</dbReference>
<comment type="subcellular location">
    <subcellularLocation>
        <location evidence="1">Cell membrane</location>
        <topology evidence="1">Peripheral membrane protein</topology>
    </subcellularLocation>
</comment>
<protein>
    <submittedName>
        <fullName evidence="12">Ribose transport system ATP-binding protein</fullName>
    </submittedName>
</protein>
<organism evidence="12 13">
    <name type="scientific">Shinella granuli</name>
    <dbReference type="NCBI Taxonomy" id="323621"/>
    <lineage>
        <taxon>Bacteria</taxon>
        <taxon>Pseudomonadati</taxon>
        <taxon>Pseudomonadota</taxon>
        <taxon>Alphaproteobacteria</taxon>
        <taxon>Hyphomicrobiales</taxon>
        <taxon>Rhizobiaceae</taxon>
        <taxon>Shinella</taxon>
    </lineage>
</organism>
<keyword evidence="9" id="KW-1278">Translocase</keyword>
<dbReference type="SMART" id="SM00382">
    <property type="entry name" value="AAA"/>
    <property type="match status" value="2"/>
</dbReference>
<proteinExistence type="inferred from homology"/>
<dbReference type="AlphaFoldDB" id="A0A4R2CBE1"/>
<keyword evidence="3" id="KW-0813">Transport</keyword>
<keyword evidence="13" id="KW-1185">Reference proteome</keyword>
<dbReference type="GO" id="GO:0005524">
    <property type="term" value="F:ATP binding"/>
    <property type="evidence" value="ECO:0007669"/>
    <property type="project" value="UniProtKB-KW"/>
</dbReference>
<evidence type="ECO:0000256" key="9">
    <source>
        <dbReference type="ARBA" id="ARBA00022967"/>
    </source>
</evidence>
<evidence type="ECO:0000313" key="12">
    <source>
        <dbReference type="EMBL" id="TCN37453.1"/>
    </source>
</evidence>